<evidence type="ECO:0000256" key="3">
    <source>
        <dbReference type="ARBA" id="ARBA00022801"/>
    </source>
</evidence>
<dbReference type="Gene3D" id="2.40.50.90">
    <property type="match status" value="1"/>
</dbReference>
<keyword evidence="3" id="KW-0378">Hydrolase</keyword>
<dbReference type="PROSITE" id="PS51318">
    <property type="entry name" value="TAT"/>
    <property type="match status" value="1"/>
</dbReference>
<feature type="region of interest" description="Disordered" evidence="4">
    <location>
        <begin position="449"/>
        <end position="533"/>
    </location>
</feature>
<comment type="caution">
    <text evidence="6">The sequence shown here is derived from an EMBL/GenBank/DDBJ whole genome shotgun (WGS) entry which is preliminary data.</text>
</comment>
<name>A0A7C2WB05_9BACT</name>
<protein>
    <recommendedName>
        <fullName evidence="5">TNase-like domain-containing protein</fullName>
    </recommendedName>
</protein>
<dbReference type="AlphaFoldDB" id="A0A7C2WB05"/>
<dbReference type="InterPro" id="IPR035437">
    <property type="entry name" value="SNase_OB-fold_sf"/>
</dbReference>
<keyword evidence="1" id="KW-0540">Nuclease</keyword>
<gene>
    <name evidence="6" type="ORF">ENP13_05200</name>
</gene>
<dbReference type="PROSITE" id="PS01123">
    <property type="entry name" value="TNASE_1"/>
    <property type="match status" value="1"/>
</dbReference>
<dbReference type="PANTHER" id="PTHR12302:SF3">
    <property type="entry name" value="SERINE_THREONINE-PROTEIN KINASE 31"/>
    <property type="match status" value="1"/>
</dbReference>
<evidence type="ECO:0000256" key="2">
    <source>
        <dbReference type="ARBA" id="ARBA00022759"/>
    </source>
</evidence>
<dbReference type="InterPro" id="IPR006311">
    <property type="entry name" value="TAT_signal"/>
</dbReference>
<dbReference type="Pfam" id="PF00565">
    <property type="entry name" value="SNase"/>
    <property type="match status" value="1"/>
</dbReference>
<dbReference type="SUPFAM" id="SSF50199">
    <property type="entry name" value="Staphylococcal nuclease"/>
    <property type="match status" value="1"/>
</dbReference>
<dbReference type="PANTHER" id="PTHR12302">
    <property type="entry name" value="EBNA2 BINDING PROTEIN P100"/>
    <property type="match status" value="1"/>
</dbReference>
<feature type="domain" description="TNase-like" evidence="5">
    <location>
        <begin position="320"/>
        <end position="449"/>
    </location>
</feature>
<evidence type="ECO:0000256" key="4">
    <source>
        <dbReference type="SAM" id="MobiDB-lite"/>
    </source>
</evidence>
<reference evidence="6" key="1">
    <citation type="journal article" date="2020" name="mSystems">
        <title>Genome- and Community-Level Interaction Insights into Carbon Utilization and Element Cycling Functions of Hydrothermarchaeota in Hydrothermal Sediment.</title>
        <authorList>
            <person name="Zhou Z."/>
            <person name="Liu Y."/>
            <person name="Xu W."/>
            <person name="Pan J."/>
            <person name="Luo Z.H."/>
            <person name="Li M."/>
        </authorList>
    </citation>
    <scope>NUCLEOTIDE SEQUENCE [LARGE SCALE GENOMIC DNA]</scope>
    <source>
        <strain evidence="6">SpSt-192</strain>
    </source>
</reference>
<evidence type="ECO:0000256" key="1">
    <source>
        <dbReference type="ARBA" id="ARBA00022722"/>
    </source>
</evidence>
<keyword evidence="2" id="KW-0255">Endonuclease</keyword>
<proteinExistence type="predicted"/>
<feature type="compositionally biased region" description="Pro residues" evidence="4">
    <location>
        <begin position="460"/>
        <end position="484"/>
    </location>
</feature>
<evidence type="ECO:0000313" key="6">
    <source>
        <dbReference type="EMBL" id="HEX70623.1"/>
    </source>
</evidence>
<dbReference type="InterPro" id="IPR002071">
    <property type="entry name" value="Thermonucl_AS"/>
</dbReference>
<dbReference type="SMART" id="SM00318">
    <property type="entry name" value="SNc"/>
    <property type="match status" value="1"/>
</dbReference>
<organism evidence="6">
    <name type="scientific">Thermorudis sp</name>
    <dbReference type="NCBI Taxonomy" id="1969470"/>
    <lineage>
        <taxon>Bacteria</taxon>
        <taxon>Pseudomonadati</taxon>
        <taxon>Thermomicrobiota</taxon>
        <taxon>Thermomicrobia</taxon>
        <taxon>Thermomicrobia incertae sedis</taxon>
        <taxon>Thermorudis</taxon>
    </lineage>
</organism>
<dbReference type="EMBL" id="DSID01000402">
    <property type="protein sequence ID" value="HEX70623.1"/>
    <property type="molecule type" value="Genomic_DNA"/>
</dbReference>
<dbReference type="GO" id="GO:0004519">
    <property type="term" value="F:endonuclease activity"/>
    <property type="evidence" value="ECO:0007669"/>
    <property type="project" value="UniProtKB-KW"/>
</dbReference>
<sequence>MASQDASWARLAGRRSAVSRRHVRRLALIFALVLALSGLFVAVPAAASPTGHDAFLDTWARSDLPVAAGQVSRTWMWGPEPFTPPLREPYVEAPGGSRLVQYFDKTRMEITDPAGDRTSPWYVTNGLLAKELVTGQLQLGDATFEPHPPAQVNVAGDPDDPDAPTYASFSGLLTAPPLAPGQLVTQTVDRAGQVGQEPSLGQYGVTAALHVPETNHTVASVFWAFMTGRGPVYTGWRFRDDTLFPNPFYATGFPLTEPYWARVRVGGTPQWVLVQVFERRVLTYTPGNPPGWQVEAGNVGQHYYRWRYEQLGRPVQPAGVYELATVSSVVDGDTIDVTFRDGRTARVRLIGVDTPEVHGQVECYGEAASAFTRSWLLGKEVGLEKDVSETDRYGRLLRYVWVGPYLFNEVLVRQGYAGVATYPPDVKYQWRFSGAERAAREERAGLWSACPVPPVSGEETPPPAPSPSPPPPPSPTPGPSPQPNCDPSYPTVCIPPPPPDLDCSDIPYRRFEVRPPDPHRFDTDGDGIGCERG</sequence>
<dbReference type="GO" id="GO:0016787">
    <property type="term" value="F:hydrolase activity"/>
    <property type="evidence" value="ECO:0007669"/>
    <property type="project" value="UniProtKB-KW"/>
</dbReference>
<dbReference type="PROSITE" id="PS50830">
    <property type="entry name" value="TNASE_3"/>
    <property type="match status" value="1"/>
</dbReference>
<feature type="compositionally biased region" description="Basic and acidic residues" evidence="4">
    <location>
        <begin position="507"/>
        <end position="533"/>
    </location>
</feature>
<evidence type="ECO:0000259" key="5">
    <source>
        <dbReference type="PROSITE" id="PS50830"/>
    </source>
</evidence>
<dbReference type="GO" id="GO:0003676">
    <property type="term" value="F:nucleic acid binding"/>
    <property type="evidence" value="ECO:0007669"/>
    <property type="project" value="InterPro"/>
</dbReference>
<accession>A0A7C2WB05</accession>
<dbReference type="InterPro" id="IPR016071">
    <property type="entry name" value="Staphylococal_nuclease_OB-fold"/>
</dbReference>